<keyword evidence="2" id="KW-0813">Transport</keyword>
<dbReference type="InterPro" id="IPR036322">
    <property type="entry name" value="WD40_repeat_dom_sf"/>
</dbReference>
<accession>A0A401RK05</accession>
<evidence type="ECO:0000256" key="1">
    <source>
        <dbReference type="ARBA" id="ARBA00004567"/>
    </source>
</evidence>
<evidence type="ECO:0000256" key="4">
    <source>
        <dbReference type="ARBA" id="ARBA00022927"/>
    </source>
</evidence>
<keyword evidence="3" id="KW-0509">mRNA transport</keyword>
<feature type="compositionally biased region" description="Basic and acidic residues" evidence="8">
    <location>
        <begin position="651"/>
        <end position="667"/>
    </location>
</feature>
<name>A0A401RK05_CHIPU</name>
<evidence type="ECO:0000313" key="9">
    <source>
        <dbReference type="EMBL" id="GCC18488.1"/>
    </source>
</evidence>
<dbReference type="GO" id="GO:0000055">
    <property type="term" value="P:ribosomal large subunit export from nucleus"/>
    <property type="evidence" value="ECO:0007669"/>
    <property type="project" value="InterPro"/>
</dbReference>
<sequence>MADGCERWWGELLNHPLLDRLKRSDRRSDDSAKNLVFCVDSDLFFWDVNESVFYTTNLRSLNADIESYQTLLCINPPLFEVNEVLLSPTQHHVLLIGTKGMMVLELPQRWGKRSEFEGGTNRVNCRTIPIAERFFTSSTLLTLKHAAWYPSETEEPHVVMLTSDNSIRLYDLKQPQTPVNTFSLTQCEEENIVPTSRSYTASLGETAVAFDFGPLTSAPGRRSKEEVQVYPLYVLYENGETFLIYCNLTHNNSTGLIGKLLGPLPMHPAAEDNYGYDACAILCLPCTPNILVIATQSGMLYHCVVLEGDEEEDQMASESWDLRCESLPSLYVFECVELELSLKLVTGDDIEQLQSDFSCPITLHKDPLCPTRYHCTHLAGVHSVGLTWVNELENFFSSDDEDKSALQELAAEQKCLVEHVLCTKPLPCSPPAPIKGFWIISDLSLGAAMICITDSFECIIRELLTTTRPVSPPLLCSNPDSSCVASPLRNFASGSFEQHIRNILRRTTTNPLLLRASDAVGTPPPQECLQLLSRATQVFREEYILKQALAREEITRRVKLLESQKKKQMQDIVQCIADKKVMREMAEVLADKFEDARDSQDDIMIRVKRILHSLNSKLPVLSDSEKDMKKELKCISEQLEDLGNRVKQVQKKSEYQQREIHEQESPRKKSISLSASQKKCVQSVLKEQSDRITEIVRKINDIRDHVNF</sequence>
<dbReference type="Pfam" id="PF10168">
    <property type="entry name" value="Nup88"/>
    <property type="match status" value="1"/>
</dbReference>
<evidence type="ECO:0000313" key="10">
    <source>
        <dbReference type="Proteomes" id="UP000287033"/>
    </source>
</evidence>
<dbReference type="GO" id="GO:0000056">
    <property type="term" value="P:ribosomal small subunit export from nucleus"/>
    <property type="evidence" value="ECO:0007669"/>
    <property type="project" value="InterPro"/>
</dbReference>
<dbReference type="STRING" id="137246.A0A401RK05"/>
<evidence type="ECO:0008006" key="11">
    <source>
        <dbReference type="Google" id="ProtNLM"/>
    </source>
</evidence>
<dbReference type="SUPFAM" id="SSF50978">
    <property type="entry name" value="WD40 repeat-like"/>
    <property type="match status" value="1"/>
</dbReference>
<dbReference type="GO" id="GO:0017056">
    <property type="term" value="F:structural constituent of nuclear pore"/>
    <property type="evidence" value="ECO:0007669"/>
    <property type="project" value="InterPro"/>
</dbReference>
<evidence type="ECO:0000256" key="8">
    <source>
        <dbReference type="SAM" id="MobiDB-lite"/>
    </source>
</evidence>
<dbReference type="OrthoDB" id="341482at2759"/>
<gene>
    <name evidence="9" type="ORF">chiPu_0020812</name>
</gene>
<proteinExistence type="predicted"/>
<comment type="caution">
    <text evidence="9">The sequence shown here is derived from an EMBL/GenBank/DDBJ whole genome shotgun (WGS) entry which is preliminary data.</text>
</comment>
<keyword evidence="6" id="KW-0906">Nuclear pore complex</keyword>
<keyword evidence="4" id="KW-0653">Protein transport</keyword>
<evidence type="ECO:0000256" key="6">
    <source>
        <dbReference type="ARBA" id="ARBA00023132"/>
    </source>
</evidence>
<dbReference type="GO" id="GO:0006406">
    <property type="term" value="P:mRNA export from nucleus"/>
    <property type="evidence" value="ECO:0007669"/>
    <property type="project" value="TreeGrafter"/>
</dbReference>
<dbReference type="GO" id="GO:0005643">
    <property type="term" value="C:nuclear pore"/>
    <property type="evidence" value="ECO:0007669"/>
    <property type="project" value="UniProtKB-SubCell"/>
</dbReference>
<dbReference type="PANTHER" id="PTHR13257">
    <property type="entry name" value="NUCLEOPORIN NUP84-RELATED"/>
    <property type="match status" value="1"/>
</dbReference>
<keyword evidence="5" id="KW-0811">Translocation</keyword>
<feature type="region of interest" description="Disordered" evidence="8">
    <location>
        <begin position="650"/>
        <end position="675"/>
    </location>
</feature>
<dbReference type="OMA" id="AYSCPIH"/>
<protein>
    <recommendedName>
        <fullName evidence="11">Nucleoporin Nup88</fullName>
    </recommendedName>
</protein>
<dbReference type="GO" id="GO:0006606">
    <property type="term" value="P:protein import into nucleus"/>
    <property type="evidence" value="ECO:0007669"/>
    <property type="project" value="TreeGrafter"/>
</dbReference>
<dbReference type="InterPro" id="IPR037700">
    <property type="entry name" value="NUP88/NUP82"/>
</dbReference>
<reference evidence="9 10" key="1">
    <citation type="journal article" date="2018" name="Nat. Ecol. Evol.">
        <title>Shark genomes provide insights into elasmobranch evolution and the origin of vertebrates.</title>
        <authorList>
            <person name="Hara Y"/>
            <person name="Yamaguchi K"/>
            <person name="Onimaru K"/>
            <person name="Kadota M"/>
            <person name="Koyanagi M"/>
            <person name="Keeley SD"/>
            <person name="Tatsumi K"/>
            <person name="Tanaka K"/>
            <person name="Motone F"/>
            <person name="Kageyama Y"/>
            <person name="Nozu R"/>
            <person name="Adachi N"/>
            <person name="Nishimura O"/>
            <person name="Nakagawa R"/>
            <person name="Tanegashima C"/>
            <person name="Kiyatake I"/>
            <person name="Matsumoto R"/>
            <person name="Murakumo K"/>
            <person name="Nishida K"/>
            <person name="Terakita A"/>
            <person name="Kuratani S"/>
            <person name="Sato K"/>
            <person name="Hyodo S Kuraku.S."/>
        </authorList>
    </citation>
    <scope>NUCLEOTIDE SEQUENCE [LARGE SCALE GENOMIC DNA]</scope>
</reference>
<comment type="subcellular location">
    <subcellularLocation>
        <location evidence="1">Nucleus</location>
        <location evidence="1">Nuclear pore complex</location>
    </subcellularLocation>
</comment>
<keyword evidence="7" id="KW-0539">Nucleus</keyword>
<evidence type="ECO:0000256" key="2">
    <source>
        <dbReference type="ARBA" id="ARBA00022448"/>
    </source>
</evidence>
<organism evidence="9 10">
    <name type="scientific">Chiloscyllium punctatum</name>
    <name type="common">Brownbanded bambooshark</name>
    <name type="synonym">Hemiscyllium punctatum</name>
    <dbReference type="NCBI Taxonomy" id="137246"/>
    <lineage>
        <taxon>Eukaryota</taxon>
        <taxon>Metazoa</taxon>
        <taxon>Chordata</taxon>
        <taxon>Craniata</taxon>
        <taxon>Vertebrata</taxon>
        <taxon>Chondrichthyes</taxon>
        <taxon>Elasmobranchii</taxon>
        <taxon>Galeomorphii</taxon>
        <taxon>Galeoidea</taxon>
        <taxon>Orectolobiformes</taxon>
        <taxon>Hemiscylliidae</taxon>
        <taxon>Chiloscyllium</taxon>
    </lineage>
</organism>
<dbReference type="Proteomes" id="UP000287033">
    <property type="component" value="Unassembled WGS sequence"/>
</dbReference>
<dbReference type="PANTHER" id="PTHR13257:SF0">
    <property type="entry name" value="NUCLEAR PORE COMPLEX PROTEIN NUP88"/>
    <property type="match status" value="1"/>
</dbReference>
<evidence type="ECO:0000256" key="7">
    <source>
        <dbReference type="ARBA" id="ARBA00023242"/>
    </source>
</evidence>
<evidence type="ECO:0000256" key="5">
    <source>
        <dbReference type="ARBA" id="ARBA00023010"/>
    </source>
</evidence>
<dbReference type="EMBL" id="BEZZ01002969">
    <property type="protein sequence ID" value="GCC18488.1"/>
    <property type="molecule type" value="Genomic_DNA"/>
</dbReference>
<keyword evidence="10" id="KW-1185">Reference proteome</keyword>
<dbReference type="InterPro" id="IPR019321">
    <property type="entry name" value="Nucleoporin_Nup88"/>
</dbReference>
<dbReference type="AlphaFoldDB" id="A0A401RK05"/>
<evidence type="ECO:0000256" key="3">
    <source>
        <dbReference type="ARBA" id="ARBA00022816"/>
    </source>
</evidence>